<dbReference type="InterPro" id="IPR004358">
    <property type="entry name" value="Sig_transdc_His_kin-like_C"/>
</dbReference>
<evidence type="ECO:0000256" key="2">
    <source>
        <dbReference type="ARBA" id="ARBA00004370"/>
    </source>
</evidence>
<dbReference type="InterPro" id="IPR013655">
    <property type="entry name" value="PAS_fold_3"/>
</dbReference>
<keyword evidence="9 10" id="KW-0472">Membrane</keyword>
<evidence type="ECO:0000256" key="9">
    <source>
        <dbReference type="ARBA" id="ARBA00023136"/>
    </source>
</evidence>
<evidence type="ECO:0000259" key="11">
    <source>
        <dbReference type="PROSITE" id="PS50109"/>
    </source>
</evidence>
<dbReference type="Pfam" id="PF08447">
    <property type="entry name" value="PAS_3"/>
    <property type="match status" value="2"/>
</dbReference>
<dbReference type="CDD" id="cd00130">
    <property type="entry name" value="PAS"/>
    <property type="match status" value="2"/>
</dbReference>
<dbReference type="SMART" id="SM01079">
    <property type="entry name" value="CHASE"/>
    <property type="match status" value="1"/>
</dbReference>
<dbReference type="Gene3D" id="3.30.565.10">
    <property type="entry name" value="Histidine kinase-like ATPase, C-terminal domain"/>
    <property type="match status" value="1"/>
</dbReference>
<evidence type="ECO:0000256" key="5">
    <source>
        <dbReference type="ARBA" id="ARBA00022679"/>
    </source>
</evidence>
<dbReference type="InterPro" id="IPR000700">
    <property type="entry name" value="PAS-assoc_C"/>
</dbReference>
<protein>
    <recommendedName>
        <fullName evidence="3">histidine kinase</fullName>
        <ecNumber evidence="3">2.7.13.3</ecNumber>
    </recommendedName>
</protein>
<keyword evidence="8 10" id="KW-1133">Transmembrane helix</keyword>
<dbReference type="PANTHER" id="PTHR43304">
    <property type="entry name" value="PHYTOCHROME-LIKE PROTEIN CPH1"/>
    <property type="match status" value="1"/>
</dbReference>
<dbReference type="SMART" id="SM00091">
    <property type="entry name" value="PAS"/>
    <property type="match status" value="2"/>
</dbReference>
<dbReference type="InterPro" id="IPR000014">
    <property type="entry name" value="PAS"/>
</dbReference>
<dbReference type="PROSITE" id="PS50839">
    <property type="entry name" value="CHASE"/>
    <property type="match status" value="1"/>
</dbReference>
<reference evidence="16" key="1">
    <citation type="journal article" date="2019" name="Int. J. Syst. Evol. Microbiol.">
        <title>The Global Catalogue of Microorganisms (GCM) 10K type strain sequencing project: providing services to taxonomists for standard genome sequencing and annotation.</title>
        <authorList>
            <consortium name="The Broad Institute Genomics Platform"/>
            <consortium name="The Broad Institute Genome Sequencing Center for Infectious Disease"/>
            <person name="Wu L."/>
            <person name="Ma J."/>
        </authorList>
    </citation>
    <scope>NUCLEOTIDE SEQUENCE [LARGE SCALE GENOMIC DNA]</scope>
    <source>
        <strain evidence="16">JCM 18198</strain>
    </source>
</reference>
<comment type="subcellular location">
    <subcellularLocation>
        <location evidence="2">Membrane</location>
    </subcellularLocation>
</comment>
<feature type="domain" description="PAC" evidence="13">
    <location>
        <begin position="477"/>
        <end position="528"/>
    </location>
</feature>
<dbReference type="InterPro" id="IPR003594">
    <property type="entry name" value="HATPase_dom"/>
</dbReference>
<comment type="catalytic activity">
    <reaction evidence="1">
        <text>ATP + protein L-histidine = ADP + protein N-phospho-L-histidine.</text>
        <dbReference type="EC" id="2.7.13.3"/>
    </reaction>
</comment>
<dbReference type="SMART" id="SM00387">
    <property type="entry name" value="HATPase_c"/>
    <property type="match status" value="1"/>
</dbReference>
<dbReference type="Gene3D" id="3.30.450.350">
    <property type="entry name" value="CHASE domain"/>
    <property type="match status" value="1"/>
</dbReference>
<evidence type="ECO:0000256" key="10">
    <source>
        <dbReference type="SAM" id="Phobius"/>
    </source>
</evidence>
<evidence type="ECO:0000256" key="1">
    <source>
        <dbReference type="ARBA" id="ARBA00000085"/>
    </source>
</evidence>
<keyword evidence="6 10" id="KW-0812">Transmembrane</keyword>
<dbReference type="PANTHER" id="PTHR43304:SF1">
    <property type="entry name" value="PAC DOMAIN-CONTAINING PROTEIN"/>
    <property type="match status" value="1"/>
</dbReference>
<evidence type="ECO:0000256" key="4">
    <source>
        <dbReference type="ARBA" id="ARBA00022553"/>
    </source>
</evidence>
<dbReference type="InterPro" id="IPR035965">
    <property type="entry name" value="PAS-like_dom_sf"/>
</dbReference>
<evidence type="ECO:0000256" key="7">
    <source>
        <dbReference type="ARBA" id="ARBA00022777"/>
    </source>
</evidence>
<dbReference type="InterPro" id="IPR001610">
    <property type="entry name" value="PAC"/>
</dbReference>
<sequence length="765" mass="88150">MLLVLSLIVTFRYQAIKEAERYEMNNILSVVKKNIEQNLKNNYATLITLALSIDDSGQPKNFEEIAESLVSSYKNIDAVQLVPDGIIKMTYPLKGNEAATGLDILNNPLHRKAALKAIKSKAIYFSGPVELKQGGLGVVGRLPIFKKGKFWGFSAVIIRFNNFIKSTGIDTFGENNYYFQLSKVNPLTKKTEFFLSNKTDFSKKYYKTVDIPEGDWKLYIISKKENHFFDLLPISTIGFLLSLLCGLFIYTLLKRPSELQNLIEVQTKKLTKSEFLFKSIFENAGLGIFHTNTITGKFIDANDKICQLLGYTLEEIKEMDYISITHPVDIQQDLDYMEKLKNGEIKQFSMEKRYFHKNGDIIWVSITVSPLWEKNETPNHHIAIVEDISARKEAQDALLESKQKIKDLIDSIDGIVWEGDSIEPGITYISKKSEAILGYTPEEWTSDEMFWRNIIHPEDRDWVIEYSTNAAKYRKPFDQEYRMITKNGNTVWVRDLVSIYTVDEERIRYRGILIDITKSKQFEIDLNNSLKLVTEQNKRLLNFSHIVSHNLRSHTSNIQSLISLIEMSEDEKEQNELLGLLKSVSETLNKTMENLNEVVSIQTDINPIIEKLNLNKYITKTQEILHSQITKNNVIINNTITDDVHIQFNPAYLESVLLNFISNAIRYRHPERVPEIKLSYYTEDNYQILEIKDNGIGIDLKKNGKKLFGLYKTFTKNPESRGIGLFITKNQIDALNGKIEVESNLNEGTTFKIYFSHATKENLHH</sequence>
<feature type="domain" description="CHASE" evidence="14">
    <location>
        <begin position="83"/>
        <end position="176"/>
    </location>
</feature>
<dbReference type="NCBIfam" id="TIGR00229">
    <property type="entry name" value="sensory_box"/>
    <property type="match status" value="2"/>
</dbReference>
<dbReference type="InterPro" id="IPR042240">
    <property type="entry name" value="CHASE_sf"/>
</dbReference>
<dbReference type="Pfam" id="PF03924">
    <property type="entry name" value="CHASE"/>
    <property type="match status" value="1"/>
</dbReference>
<feature type="domain" description="PAS" evidence="12">
    <location>
        <begin position="273"/>
        <end position="344"/>
    </location>
</feature>
<dbReference type="SUPFAM" id="SSF55874">
    <property type="entry name" value="ATPase domain of HSP90 chaperone/DNA topoisomerase II/histidine kinase"/>
    <property type="match status" value="1"/>
</dbReference>
<organism evidence="15 16">
    <name type="scientific">Flavobacterium hankyongi</name>
    <dbReference type="NCBI Taxonomy" id="1176532"/>
    <lineage>
        <taxon>Bacteria</taxon>
        <taxon>Pseudomonadati</taxon>
        <taxon>Bacteroidota</taxon>
        <taxon>Flavobacteriia</taxon>
        <taxon>Flavobacteriales</taxon>
        <taxon>Flavobacteriaceae</taxon>
        <taxon>Flavobacterium</taxon>
    </lineage>
</organism>
<name>A0ABP8ZYK5_9FLAO</name>
<evidence type="ECO:0000259" key="13">
    <source>
        <dbReference type="PROSITE" id="PS50113"/>
    </source>
</evidence>
<dbReference type="EMBL" id="BAABIP010000017">
    <property type="protein sequence ID" value="GAA4768958.1"/>
    <property type="molecule type" value="Genomic_DNA"/>
</dbReference>
<dbReference type="SUPFAM" id="SSF55785">
    <property type="entry name" value="PYP-like sensor domain (PAS domain)"/>
    <property type="match status" value="2"/>
</dbReference>
<keyword evidence="16" id="KW-1185">Reference proteome</keyword>
<keyword evidence="5" id="KW-0808">Transferase</keyword>
<keyword evidence="4" id="KW-0597">Phosphoprotein</keyword>
<dbReference type="Proteomes" id="UP001500141">
    <property type="component" value="Unassembled WGS sequence"/>
</dbReference>
<evidence type="ECO:0000259" key="14">
    <source>
        <dbReference type="PROSITE" id="PS50839"/>
    </source>
</evidence>
<dbReference type="InterPro" id="IPR036890">
    <property type="entry name" value="HATPase_C_sf"/>
</dbReference>
<dbReference type="PROSITE" id="PS50113">
    <property type="entry name" value="PAC"/>
    <property type="match status" value="2"/>
</dbReference>
<dbReference type="PRINTS" id="PR00344">
    <property type="entry name" value="BCTRLSENSOR"/>
</dbReference>
<evidence type="ECO:0000259" key="12">
    <source>
        <dbReference type="PROSITE" id="PS50112"/>
    </source>
</evidence>
<evidence type="ECO:0000313" key="16">
    <source>
        <dbReference type="Proteomes" id="UP001500141"/>
    </source>
</evidence>
<dbReference type="InterPro" id="IPR005467">
    <property type="entry name" value="His_kinase_dom"/>
</dbReference>
<evidence type="ECO:0000256" key="3">
    <source>
        <dbReference type="ARBA" id="ARBA00012438"/>
    </source>
</evidence>
<feature type="transmembrane region" description="Helical" evidence="10">
    <location>
        <begin position="231"/>
        <end position="253"/>
    </location>
</feature>
<evidence type="ECO:0000256" key="8">
    <source>
        <dbReference type="ARBA" id="ARBA00022989"/>
    </source>
</evidence>
<dbReference type="PROSITE" id="PS50109">
    <property type="entry name" value="HIS_KIN"/>
    <property type="match status" value="1"/>
</dbReference>
<evidence type="ECO:0000313" key="15">
    <source>
        <dbReference type="EMBL" id="GAA4768958.1"/>
    </source>
</evidence>
<keyword evidence="7" id="KW-0418">Kinase</keyword>
<evidence type="ECO:0000256" key="6">
    <source>
        <dbReference type="ARBA" id="ARBA00022692"/>
    </source>
</evidence>
<feature type="domain" description="PAC" evidence="13">
    <location>
        <begin position="348"/>
        <end position="400"/>
    </location>
</feature>
<dbReference type="InterPro" id="IPR052162">
    <property type="entry name" value="Sensor_kinase/Photoreceptor"/>
</dbReference>
<dbReference type="InterPro" id="IPR006189">
    <property type="entry name" value="CHASE_dom"/>
</dbReference>
<gene>
    <name evidence="15" type="ORF">GCM10023230_18550</name>
</gene>
<dbReference type="EC" id="2.7.13.3" evidence="3"/>
<dbReference type="PROSITE" id="PS50112">
    <property type="entry name" value="PAS"/>
    <property type="match status" value="2"/>
</dbReference>
<feature type="domain" description="Histidine kinase" evidence="11">
    <location>
        <begin position="546"/>
        <end position="759"/>
    </location>
</feature>
<proteinExistence type="predicted"/>
<dbReference type="Gene3D" id="3.30.450.20">
    <property type="entry name" value="PAS domain"/>
    <property type="match status" value="2"/>
</dbReference>
<accession>A0ABP8ZYK5</accession>
<dbReference type="Pfam" id="PF02518">
    <property type="entry name" value="HATPase_c"/>
    <property type="match status" value="1"/>
</dbReference>
<comment type="caution">
    <text evidence="15">The sequence shown here is derived from an EMBL/GenBank/DDBJ whole genome shotgun (WGS) entry which is preliminary data.</text>
</comment>
<dbReference type="SMART" id="SM00086">
    <property type="entry name" value="PAC"/>
    <property type="match status" value="2"/>
</dbReference>
<feature type="domain" description="PAS" evidence="12">
    <location>
        <begin position="401"/>
        <end position="474"/>
    </location>
</feature>